<keyword evidence="3 6" id="KW-0378">Hydrolase</keyword>
<dbReference type="InterPro" id="IPR023827">
    <property type="entry name" value="Peptidase_S8_Asp-AS"/>
</dbReference>
<proteinExistence type="inferred from homology"/>
<keyword evidence="8" id="KW-0732">Signal</keyword>
<protein>
    <submittedName>
        <fullName evidence="10">Subtilisin family serine protease</fullName>
    </submittedName>
</protein>
<dbReference type="PANTHER" id="PTHR43806">
    <property type="entry name" value="PEPTIDASE S8"/>
    <property type="match status" value="1"/>
</dbReference>
<dbReference type="InterPro" id="IPR036852">
    <property type="entry name" value="Peptidase_S8/S53_dom_sf"/>
</dbReference>
<evidence type="ECO:0000259" key="9">
    <source>
        <dbReference type="PROSITE" id="PS51829"/>
    </source>
</evidence>
<evidence type="ECO:0000313" key="10">
    <source>
        <dbReference type="EMBL" id="MBB6036199.1"/>
    </source>
</evidence>
<reference evidence="10 11" key="1">
    <citation type="submission" date="2020-08" db="EMBL/GenBank/DDBJ databases">
        <title>Genomic Encyclopedia of Type Strains, Phase IV (KMG-IV): sequencing the most valuable type-strain genomes for metagenomic binning, comparative biology and taxonomic classification.</title>
        <authorList>
            <person name="Goeker M."/>
        </authorList>
    </citation>
    <scope>NUCLEOTIDE SEQUENCE [LARGE SCALE GENOMIC DNA]</scope>
    <source>
        <strain evidence="10 11">YIM 65646</strain>
    </source>
</reference>
<dbReference type="Pfam" id="PF00082">
    <property type="entry name" value="Peptidase_S8"/>
    <property type="match status" value="1"/>
</dbReference>
<dbReference type="GO" id="GO:0004252">
    <property type="term" value="F:serine-type endopeptidase activity"/>
    <property type="evidence" value="ECO:0007669"/>
    <property type="project" value="UniProtKB-UniRule"/>
</dbReference>
<name>A0A841FUK9_9ACTN</name>
<dbReference type="EMBL" id="JACHGT010000008">
    <property type="protein sequence ID" value="MBB6036199.1"/>
    <property type="molecule type" value="Genomic_DNA"/>
</dbReference>
<feature type="signal peptide" evidence="8">
    <location>
        <begin position="1"/>
        <end position="32"/>
    </location>
</feature>
<keyword evidence="4 6" id="KW-0720">Serine protease</keyword>
<dbReference type="InterPro" id="IPR008979">
    <property type="entry name" value="Galactose-bd-like_sf"/>
</dbReference>
<feature type="chain" id="PRO_5032633922" evidence="8">
    <location>
        <begin position="33"/>
        <end position="617"/>
    </location>
</feature>
<dbReference type="SUPFAM" id="SSF49785">
    <property type="entry name" value="Galactose-binding domain-like"/>
    <property type="match status" value="1"/>
</dbReference>
<dbReference type="AlphaFoldDB" id="A0A841FUK9"/>
<evidence type="ECO:0000256" key="6">
    <source>
        <dbReference type="PROSITE-ProRule" id="PRU01240"/>
    </source>
</evidence>
<feature type="active site" description="Charge relay system" evidence="5 6">
    <location>
        <position position="156"/>
    </location>
</feature>
<dbReference type="FunFam" id="3.40.50.200:FF:000014">
    <property type="entry name" value="Proteinase K"/>
    <property type="match status" value="1"/>
</dbReference>
<dbReference type="PROSITE" id="PS00137">
    <property type="entry name" value="SUBTILASE_HIS"/>
    <property type="match status" value="1"/>
</dbReference>
<dbReference type="InterPro" id="IPR037045">
    <property type="entry name" value="S8pro/Inhibitor_I9_sf"/>
</dbReference>
<dbReference type="InterPro" id="IPR010259">
    <property type="entry name" value="S8pro/Inhibitor_I9"/>
</dbReference>
<evidence type="ECO:0000256" key="2">
    <source>
        <dbReference type="ARBA" id="ARBA00022670"/>
    </source>
</evidence>
<dbReference type="GO" id="GO:0005615">
    <property type="term" value="C:extracellular space"/>
    <property type="evidence" value="ECO:0007669"/>
    <property type="project" value="TreeGrafter"/>
</dbReference>
<organism evidence="10 11">
    <name type="scientific">Phytomonospora endophytica</name>
    <dbReference type="NCBI Taxonomy" id="714109"/>
    <lineage>
        <taxon>Bacteria</taxon>
        <taxon>Bacillati</taxon>
        <taxon>Actinomycetota</taxon>
        <taxon>Actinomycetes</taxon>
        <taxon>Micromonosporales</taxon>
        <taxon>Micromonosporaceae</taxon>
        <taxon>Phytomonospora</taxon>
    </lineage>
</organism>
<dbReference type="Gene3D" id="2.60.120.260">
    <property type="entry name" value="Galactose-binding domain-like"/>
    <property type="match status" value="1"/>
</dbReference>
<dbReference type="Gene3D" id="3.40.50.200">
    <property type="entry name" value="Peptidase S8/S53 domain"/>
    <property type="match status" value="1"/>
</dbReference>
<sequence>MHPSPLTVARRTVVAAAVLAAAIGGFASPAPAAPETGEIRHSGAATAIAGSYIVVLHDVTTTEAHSLAGSYGADVDDVYTHALNGFSATMSEADAARLAADPAVAYVEQNRTVGLTGTQSPTPSWGLDRVDQRNLPLDNSYTYPNAGAGVRAYVVDTGIRMTHTDFGGRAVSGIDTVDGDGDAADCNGHGTHVAGTLGGTSYGVAKEVTLVGVRVLDCGGSGSYAGVIAGIDWVAGDHDAGEPAVANVSLGGGYDQATNDAVTGAIADGVAFTVAAGNSDADACAGSPSSTPDAVTVGATASDDSRASFSNHGTCLDLFAPGHNITSAWATSDNATNTISGTSMAAPHVAGATALVLGAHPGYTPRQIRDALVADATPDLVTDAGTGSPNRLLHLGAIRPPLLDFSVAVTPNAGTVDPGGTLKIKVSTKTTAGIPQPLALSASGLPTGAAAKFAPKYLLSGMSSWLTITTSATTPSGAYAVVVKAQGLFGSRSATYGLTIARPASCARTNDADYPISDRGTVESPVTITGCPGAALPGATVEVHIVHTYIGDLVVTLIAPDGTPFVLHNRVGGSADNLDRVFEVDLSGETADGEWKLRVSDDALADVGYIDSWTLSL</sequence>
<keyword evidence="11" id="KW-1185">Reference proteome</keyword>
<dbReference type="CDD" id="cd04077">
    <property type="entry name" value="Peptidases_S8_PCSK9_ProteinaseK_like"/>
    <property type="match status" value="1"/>
</dbReference>
<evidence type="ECO:0000313" key="11">
    <source>
        <dbReference type="Proteomes" id="UP000548476"/>
    </source>
</evidence>
<comment type="caution">
    <text evidence="10">The sequence shown here is derived from an EMBL/GenBank/DDBJ whole genome shotgun (WGS) entry which is preliminary data.</text>
</comment>
<dbReference type="InterPro" id="IPR022398">
    <property type="entry name" value="Peptidase_S8_His-AS"/>
</dbReference>
<dbReference type="PROSITE" id="PS51829">
    <property type="entry name" value="P_HOMO_B"/>
    <property type="match status" value="1"/>
</dbReference>
<accession>A0A841FUK9</accession>
<dbReference type="InterPro" id="IPR000209">
    <property type="entry name" value="Peptidase_S8/S53_dom"/>
</dbReference>
<evidence type="ECO:0000256" key="7">
    <source>
        <dbReference type="RuleBase" id="RU003355"/>
    </source>
</evidence>
<dbReference type="SUPFAM" id="SSF52743">
    <property type="entry name" value="Subtilisin-like"/>
    <property type="match status" value="1"/>
</dbReference>
<dbReference type="Pfam" id="PF05922">
    <property type="entry name" value="Inhibitor_I9"/>
    <property type="match status" value="1"/>
</dbReference>
<dbReference type="InterPro" id="IPR015500">
    <property type="entry name" value="Peptidase_S8_subtilisin-rel"/>
</dbReference>
<dbReference type="Gene3D" id="3.30.70.80">
    <property type="entry name" value="Peptidase S8 propeptide/proteinase inhibitor I9"/>
    <property type="match status" value="1"/>
</dbReference>
<evidence type="ECO:0000256" key="8">
    <source>
        <dbReference type="SAM" id="SignalP"/>
    </source>
</evidence>
<evidence type="ECO:0000256" key="1">
    <source>
        <dbReference type="ARBA" id="ARBA00011073"/>
    </source>
</evidence>
<dbReference type="Pfam" id="PF01483">
    <property type="entry name" value="P_proprotein"/>
    <property type="match status" value="1"/>
</dbReference>
<dbReference type="GO" id="GO:0006508">
    <property type="term" value="P:proteolysis"/>
    <property type="evidence" value="ECO:0007669"/>
    <property type="project" value="UniProtKB-KW"/>
</dbReference>
<feature type="active site" description="Charge relay system" evidence="5 6">
    <location>
        <position position="343"/>
    </location>
</feature>
<dbReference type="InterPro" id="IPR002884">
    <property type="entry name" value="P_dom"/>
</dbReference>
<dbReference type="PANTHER" id="PTHR43806:SF11">
    <property type="entry name" value="CEREVISIN-RELATED"/>
    <property type="match status" value="1"/>
</dbReference>
<dbReference type="InterPro" id="IPR050131">
    <property type="entry name" value="Peptidase_S8_subtilisin-like"/>
</dbReference>
<evidence type="ECO:0000256" key="3">
    <source>
        <dbReference type="ARBA" id="ARBA00022801"/>
    </source>
</evidence>
<dbReference type="SUPFAM" id="SSF54897">
    <property type="entry name" value="Protease propeptides/inhibitors"/>
    <property type="match status" value="1"/>
</dbReference>
<dbReference type="PROSITE" id="PS00136">
    <property type="entry name" value="SUBTILASE_ASP"/>
    <property type="match status" value="1"/>
</dbReference>
<dbReference type="InterPro" id="IPR006311">
    <property type="entry name" value="TAT_signal"/>
</dbReference>
<gene>
    <name evidence="10" type="ORF">HNR73_004067</name>
</gene>
<evidence type="ECO:0000256" key="5">
    <source>
        <dbReference type="PIRSR" id="PIRSR615500-1"/>
    </source>
</evidence>
<evidence type="ECO:0000256" key="4">
    <source>
        <dbReference type="ARBA" id="ARBA00022825"/>
    </source>
</evidence>
<dbReference type="PROSITE" id="PS51318">
    <property type="entry name" value="TAT"/>
    <property type="match status" value="1"/>
</dbReference>
<dbReference type="RefSeq" id="WP_184789031.1">
    <property type="nucleotide sequence ID" value="NZ_BONT01000046.1"/>
</dbReference>
<dbReference type="PRINTS" id="PR00723">
    <property type="entry name" value="SUBTILISIN"/>
</dbReference>
<dbReference type="InterPro" id="IPR023828">
    <property type="entry name" value="Peptidase_S8_Ser-AS"/>
</dbReference>
<dbReference type="PROSITE" id="PS00138">
    <property type="entry name" value="SUBTILASE_SER"/>
    <property type="match status" value="1"/>
</dbReference>
<feature type="active site" description="Charge relay system" evidence="5 6">
    <location>
        <position position="189"/>
    </location>
</feature>
<comment type="similarity">
    <text evidence="1 6 7">Belongs to the peptidase S8 family.</text>
</comment>
<keyword evidence="2 6" id="KW-0645">Protease</keyword>
<dbReference type="InterPro" id="IPR034193">
    <property type="entry name" value="PCSK9_ProteinaseK-like"/>
</dbReference>
<dbReference type="PROSITE" id="PS51892">
    <property type="entry name" value="SUBTILASE"/>
    <property type="match status" value="1"/>
</dbReference>
<dbReference type="Proteomes" id="UP000548476">
    <property type="component" value="Unassembled WGS sequence"/>
</dbReference>
<feature type="domain" description="P/Homo B" evidence="9">
    <location>
        <begin position="499"/>
        <end position="617"/>
    </location>
</feature>